<protein>
    <submittedName>
        <fullName evidence="1">Uncharacterized protein</fullName>
    </submittedName>
</protein>
<evidence type="ECO:0000313" key="1">
    <source>
        <dbReference type="EMBL" id="MBA4494170.1"/>
    </source>
</evidence>
<reference evidence="1 2" key="1">
    <citation type="submission" date="2020-07" db="EMBL/GenBank/DDBJ databases">
        <authorList>
            <person name="Feng H."/>
        </authorList>
    </citation>
    <scope>NUCLEOTIDE SEQUENCE [LARGE SCALE GENOMIC DNA]</scope>
    <source>
        <strain evidence="2">s-10</strain>
    </source>
</reference>
<dbReference type="Proteomes" id="UP000535491">
    <property type="component" value="Unassembled WGS sequence"/>
</dbReference>
<accession>A0A7W1WQG0</accession>
<dbReference type="EMBL" id="JACEIQ010000005">
    <property type="protein sequence ID" value="MBA4494170.1"/>
    <property type="molecule type" value="Genomic_DNA"/>
</dbReference>
<evidence type="ECO:0000313" key="2">
    <source>
        <dbReference type="Proteomes" id="UP000535491"/>
    </source>
</evidence>
<gene>
    <name evidence="1" type="ORF">H1191_07615</name>
</gene>
<sequence length="102" mass="12118">MVKLKKYRLLLQIGKMISLGSFLTRKEAERKREEEEPWYKRQAELHPALSYEIWIEESDLKRKDTICYKGFTYKVAEIGDVIVLRGVFKSAKIQVKDLLKVR</sequence>
<name>A0A7W1WQG0_9BACL</name>
<organism evidence="1 2">
    <name type="scientific">Paenactinomyces guangxiensis</name>
    <dbReference type="NCBI Taxonomy" id="1490290"/>
    <lineage>
        <taxon>Bacteria</taxon>
        <taxon>Bacillati</taxon>
        <taxon>Bacillota</taxon>
        <taxon>Bacilli</taxon>
        <taxon>Bacillales</taxon>
        <taxon>Thermoactinomycetaceae</taxon>
        <taxon>Paenactinomyces</taxon>
    </lineage>
</organism>
<comment type="caution">
    <text evidence="1">The sequence shown here is derived from an EMBL/GenBank/DDBJ whole genome shotgun (WGS) entry which is preliminary data.</text>
</comment>
<dbReference type="AlphaFoldDB" id="A0A7W1WQG0"/>
<keyword evidence="2" id="KW-1185">Reference proteome</keyword>
<dbReference type="RefSeq" id="WP_181751403.1">
    <property type="nucleotide sequence ID" value="NZ_JACEIQ010000005.1"/>
</dbReference>
<proteinExistence type="predicted"/>